<proteinExistence type="predicted"/>
<dbReference type="EMBL" id="JSYJ01000072">
    <property type="protein sequence ID" value="KHM93958.1"/>
    <property type="molecule type" value="Genomic_DNA"/>
</dbReference>
<evidence type="ECO:0000256" key="1">
    <source>
        <dbReference type="SAM" id="SignalP"/>
    </source>
</evidence>
<evidence type="ECO:0000313" key="4">
    <source>
        <dbReference type="Proteomes" id="UP000030969"/>
    </source>
</evidence>
<reference evidence="3" key="2">
    <citation type="submission" date="2021-11" db="EMBL/GenBank/DDBJ databases">
        <title>Genome resources and taxonomic validation of 89 Xanthomonas strains.</title>
        <authorList>
            <person name="Tambong J.T."/>
        </authorList>
    </citation>
    <scope>NUCLEOTIDE SEQUENCE</scope>
    <source>
        <strain evidence="3">Bv 5-4A</strain>
    </source>
</reference>
<dbReference type="AlphaFoldDB" id="A0AAJ0IXY6"/>
<feature type="signal peptide" evidence="1">
    <location>
        <begin position="1"/>
        <end position="21"/>
    </location>
</feature>
<feature type="chain" id="PRO_5042607998" evidence="1">
    <location>
        <begin position="22"/>
        <end position="328"/>
    </location>
</feature>
<dbReference type="Proteomes" id="UP000030969">
    <property type="component" value="Unassembled WGS sequence"/>
</dbReference>
<evidence type="ECO:0000313" key="3">
    <source>
        <dbReference type="EMBL" id="MCC8621388.1"/>
    </source>
</evidence>
<dbReference type="RefSeq" id="WP_039422457.1">
    <property type="nucleotide sequence ID" value="NZ_CP018470.1"/>
</dbReference>
<keyword evidence="5" id="KW-1185">Reference proteome</keyword>
<reference evidence="2 4" key="1">
    <citation type="submission" date="2014-11" db="EMBL/GenBank/DDBJ databases">
        <title>Draft Genome Sequences of Xanthomonas vesicatoria Strains from the Balkan Peninsula.</title>
        <authorList>
            <person name="Vancheva T."/>
            <person name="Lefeuvre P."/>
            <person name="Bogatzevska N."/>
            <person name="Moncheva P."/>
            <person name="Koebnik R."/>
        </authorList>
    </citation>
    <scope>NUCLEOTIDE SEQUENCE [LARGE SCALE GENOMIC DNA]</scope>
    <source>
        <strain evidence="2 4">53M</strain>
    </source>
</reference>
<organism evidence="2 4">
    <name type="scientific">Xanthomonas vesicatoria</name>
    <dbReference type="NCBI Taxonomy" id="56460"/>
    <lineage>
        <taxon>Bacteria</taxon>
        <taxon>Pseudomonadati</taxon>
        <taxon>Pseudomonadota</taxon>
        <taxon>Gammaproteobacteria</taxon>
        <taxon>Lysobacterales</taxon>
        <taxon>Lysobacteraceae</taxon>
        <taxon>Xanthomonas</taxon>
    </lineage>
</organism>
<dbReference type="Proteomes" id="UP001430544">
    <property type="component" value="Unassembled WGS sequence"/>
</dbReference>
<accession>A0AAJ0IXY6</accession>
<dbReference type="Pfam" id="PF12889">
    <property type="entry name" value="DUF3829"/>
    <property type="match status" value="1"/>
</dbReference>
<evidence type="ECO:0000313" key="2">
    <source>
        <dbReference type="EMBL" id="KHM93958.1"/>
    </source>
</evidence>
<evidence type="ECO:0000313" key="5">
    <source>
        <dbReference type="Proteomes" id="UP001430544"/>
    </source>
</evidence>
<gene>
    <name evidence="3" type="ORF">LN473_05195</name>
    <name evidence="2" type="ORF">OR61_12865</name>
</gene>
<keyword evidence="1" id="KW-0732">Signal</keyword>
<dbReference type="InterPro" id="IPR024291">
    <property type="entry name" value="DUF3829"/>
</dbReference>
<protein>
    <submittedName>
        <fullName evidence="3">YiiG family protein</fullName>
    </submittedName>
</protein>
<sequence>MLVSLKSRAFAPALFVLALCAGCSKQTTPTDTAPASKGTDAPSDAQQALNTKLGAYIDCFNRLDLQVHTGAKHYTGWMDDVATGPSGRETGVAGPYDISDYDMKECDAPVSAAAAAQPSLPALDAAARQYHAALQALRPISHQVADYYARQDYEDDQFAKGKQLHAPLMTALERYAEASSTFSAELETQNDAAHREMLKTLEREEGRTREYYRLSMMLDAKQLTDVLQEDQFDTARANTLLEGFNRLSDEAHAKVADQEPDKLKWNSFETAAEDFRRQAKARVKRVVDKTGYSRIEQGWLDSPSLAPEGSPRKLLNTYNALVSESNRQ</sequence>
<name>A0AAJ0IXY6_9XANT</name>
<comment type="caution">
    <text evidence="2">The sequence shown here is derived from an EMBL/GenBank/DDBJ whole genome shotgun (WGS) entry which is preliminary data.</text>
</comment>
<dbReference type="EMBL" id="JAJIUN010000018">
    <property type="protein sequence ID" value="MCC8621388.1"/>
    <property type="molecule type" value="Genomic_DNA"/>
</dbReference>